<proteinExistence type="predicted"/>
<reference evidence="3 4" key="1">
    <citation type="journal article" date="2017" name="Front. Microbiol.">
        <title>Labilibaculum manganireducens gen. nov., sp. nov. and Labilibaculum filiforme sp. nov., Novel Bacteroidetes Isolated from Subsurface Sediments of the Baltic Sea.</title>
        <authorList>
            <person name="Vandieken V."/>
            <person name="Marshall I.P."/>
            <person name="Niemann H."/>
            <person name="Engelen B."/>
            <person name="Cypionka H."/>
        </authorList>
    </citation>
    <scope>NUCLEOTIDE SEQUENCE [LARGE SCALE GENOMIC DNA]</scope>
    <source>
        <strain evidence="3 4">59.16B</strain>
    </source>
</reference>
<feature type="chain" id="PRO_5014878295" description="DUF6268 domain-containing protein" evidence="1">
    <location>
        <begin position="21"/>
        <end position="287"/>
    </location>
</feature>
<comment type="caution">
    <text evidence="3">The sequence shown here is derived from an EMBL/GenBank/DDBJ whole genome shotgun (WGS) entry which is preliminary data.</text>
</comment>
<evidence type="ECO:0000256" key="1">
    <source>
        <dbReference type="SAM" id="SignalP"/>
    </source>
</evidence>
<feature type="signal peptide" evidence="1">
    <location>
        <begin position="1"/>
        <end position="20"/>
    </location>
</feature>
<feature type="domain" description="DUF6268" evidence="2">
    <location>
        <begin position="86"/>
        <end position="285"/>
    </location>
</feature>
<dbReference type="InterPro" id="IPR046235">
    <property type="entry name" value="DUF6268"/>
</dbReference>
<accession>A0A2N3HQE6</accession>
<keyword evidence="1" id="KW-0732">Signal</keyword>
<sequence>MMKKYIIVFFVLCISITSKAQMSKDLAGVDYSTIGKGSGSKGAGFEKYSFRITLPKRLKSSGDMLLNKIEYSKTNINYKSDPGLGGDVSNFYSVTYSLGYVHKLKNDWALISTLSPSVSSNFSSSINWEDIRLFGMLMVSKQINPNKKLDFGVAYSTTLGRPFPMPMFNMMWKLNQKWTFNLGFPRMAVLYQLTKNTTLGTDLFMTRDNLTLCDDLYKGNRKIDNLQIMNLGGGIEVSQKLSKYLKLKLSSGYTFYRQFDFMNGGDTVKEYDLDNNLYIKAGISIGM</sequence>
<name>A0A2N3HQE6_9BACT</name>
<dbReference type="Proteomes" id="UP000233535">
    <property type="component" value="Unassembled WGS sequence"/>
</dbReference>
<dbReference type="AlphaFoldDB" id="A0A2N3HQE6"/>
<gene>
    <name evidence="3" type="ORF">BZG02_19930</name>
</gene>
<evidence type="ECO:0000313" key="3">
    <source>
        <dbReference type="EMBL" id="PKQ60270.1"/>
    </source>
</evidence>
<protein>
    <recommendedName>
        <fullName evidence="2">DUF6268 domain-containing protein</fullName>
    </recommendedName>
</protein>
<evidence type="ECO:0000259" key="2">
    <source>
        <dbReference type="Pfam" id="PF19783"/>
    </source>
</evidence>
<organism evidence="3 4">
    <name type="scientific">Labilibaculum filiforme</name>
    <dbReference type="NCBI Taxonomy" id="1940526"/>
    <lineage>
        <taxon>Bacteria</taxon>
        <taxon>Pseudomonadati</taxon>
        <taxon>Bacteroidota</taxon>
        <taxon>Bacteroidia</taxon>
        <taxon>Marinilabiliales</taxon>
        <taxon>Marinifilaceae</taxon>
        <taxon>Labilibaculum</taxon>
    </lineage>
</organism>
<dbReference type="EMBL" id="MVDD01000030">
    <property type="protein sequence ID" value="PKQ60270.1"/>
    <property type="molecule type" value="Genomic_DNA"/>
</dbReference>
<keyword evidence="4" id="KW-1185">Reference proteome</keyword>
<evidence type="ECO:0000313" key="4">
    <source>
        <dbReference type="Proteomes" id="UP000233535"/>
    </source>
</evidence>
<dbReference type="Pfam" id="PF19783">
    <property type="entry name" value="DUF6268"/>
    <property type="match status" value="1"/>
</dbReference>